<sequence length="139" mass="15908">MIKNKPISPQAEYDLRRKLEADYAKTLGWVEVEAWDYEECCDAPHWQRPDKHLIPKDKLRLVQDDVIMEAIARYGISLTAGSVAHAGGIRYRQWTASCQTSSKRIAEVGDTVVEAVVRLRIKINETPNFLNKVLAENER</sequence>
<accession>A0A1S6L2V1</accession>
<proteinExistence type="predicted"/>
<protein>
    <submittedName>
        <fullName evidence="1">Uncharacterized protein</fullName>
    </submittedName>
</protein>
<evidence type="ECO:0000313" key="2">
    <source>
        <dbReference type="Proteomes" id="UP000221250"/>
    </source>
</evidence>
<dbReference type="EMBL" id="KY448244">
    <property type="protein sequence ID" value="AQT28514.1"/>
    <property type="molecule type" value="Genomic_DNA"/>
</dbReference>
<reference evidence="1 2" key="1">
    <citation type="submission" date="2017-01" db="EMBL/GenBank/DDBJ databases">
        <authorList>
            <person name="Mah S.A."/>
            <person name="Swanson W.J."/>
            <person name="Moy G.W."/>
            <person name="Vacquier V.D."/>
        </authorList>
    </citation>
    <scope>NUCLEOTIDE SEQUENCE [LARGE SCALE GENOMIC DNA]</scope>
</reference>
<organism evidence="1 2">
    <name type="scientific">Erwinia phage vB_EamM_Yoloswag</name>
    <dbReference type="NCBI Taxonomy" id="1958956"/>
    <lineage>
        <taxon>Viruses</taxon>
        <taxon>Duplodnaviria</taxon>
        <taxon>Heunggongvirae</taxon>
        <taxon>Uroviricota</taxon>
        <taxon>Caudoviricetes</taxon>
        <taxon>Yoloswagvirus</taxon>
        <taxon>Yoloswagvirus yoloswag</taxon>
    </lineage>
</organism>
<evidence type="ECO:0000313" key="1">
    <source>
        <dbReference type="EMBL" id="AQT28514.1"/>
    </source>
</evidence>
<name>A0A1S6L2V1_9CAUD</name>
<dbReference type="Proteomes" id="UP000221250">
    <property type="component" value="Segment"/>
</dbReference>
<gene>
    <name evidence="1" type="ORF">YOLOSWAG_29</name>
</gene>
<keyword evidence="2" id="KW-1185">Reference proteome</keyword>